<dbReference type="Pfam" id="PF01871">
    <property type="entry name" value="AMMECR1"/>
    <property type="match status" value="1"/>
</dbReference>
<accession>A0A0F7JSX4</accession>
<evidence type="ECO:0000313" key="3">
    <source>
        <dbReference type="Proteomes" id="UP000034410"/>
    </source>
</evidence>
<dbReference type="InterPro" id="IPR036071">
    <property type="entry name" value="AMMECR1_dom_sf"/>
</dbReference>
<evidence type="ECO:0000259" key="1">
    <source>
        <dbReference type="PROSITE" id="PS51112"/>
    </source>
</evidence>
<dbReference type="PROSITE" id="PS51112">
    <property type="entry name" value="AMMECR1"/>
    <property type="match status" value="1"/>
</dbReference>
<gene>
    <name evidence="2" type="ORF">AAY24_03365</name>
</gene>
<dbReference type="InterPro" id="IPR023473">
    <property type="entry name" value="AMMECR1"/>
</dbReference>
<keyword evidence="3" id="KW-1185">Reference proteome</keyword>
<dbReference type="PANTHER" id="PTHR13016:SF0">
    <property type="entry name" value="AMME SYNDROME CANDIDATE GENE 1 PROTEIN"/>
    <property type="match status" value="1"/>
</dbReference>
<dbReference type="PATRIC" id="fig|1543721.4.peg.706"/>
<dbReference type="InterPro" id="IPR027623">
    <property type="entry name" value="AmmeMemoSam_A"/>
</dbReference>
<dbReference type="SUPFAM" id="SSF143447">
    <property type="entry name" value="AMMECR1-like"/>
    <property type="match status" value="1"/>
</dbReference>
<dbReference type="RefSeq" id="WP_046858488.1">
    <property type="nucleotide sequence ID" value="NZ_CP011412.1"/>
</dbReference>
<dbReference type="KEGG" id="seds:AAY24_03365"/>
<dbReference type="InterPro" id="IPR002733">
    <property type="entry name" value="AMMECR1_domain"/>
</dbReference>
<sequence length="199" mass="22059">MCSVKQSNEPLSKADQENLLRIAEASIRHGLEQRTPLPVDPTEFSAPLQQQRASFVTLLKRGQLRGCIGHLEATQAVVADVAANAYSTAFEDPRFPPVSGTELPLLELHISLLTPAEPLEIGSEEELIQQLEPGVDGLILEDGYHRGTFLPSVWEQLPDPRTFVTQLKLKAGLPAGHWSETLRVSRYRTESIPPRDNHN</sequence>
<dbReference type="AlphaFoldDB" id="A0A0F7JSX4"/>
<proteinExistence type="predicted"/>
<name>A0A0F7JSX4_9GAMM</name>
<dbReference type="NCBIfam" id="TIGR00296">
    <property type="entry name" value="TIGR00296 family protein"/>
    <property type="match status" value="1"/>
</dbReference>
<dbReference type="PANTHER" id="PTHR13016">
    <property type="entry name" value="AMMECR1 HOMOLOG"/>
    <property type="match status" value="1"/>
</dbReference>
<dbReference type="InterPro" id="IPR027485">
    <property type="entry name" value="AMMECR1_N"/>
</dbReference>
<organism evidence="2 3">
    <name type="scientific">Sedimenticola thiotaurini</name>
    <dbReference type="NCBI Taxonomy" id="1543721"/>
    <lineage>
        <taxon>Bacteria</taxon>
        <taxon>Pseudomonadati</taxon>
        <taxon>Pseudomonadota</taxon>
        <taxon>Gammaproteobacteria</taxon>
        <taxon>Chromatiales</taxon>
        <taxon>Sedimenticolaceae</taxon>
        <taxon>Sedimenticola</taxon>
    </lineage>
</organism>
<protein>
    <recommendedName>
        <fullName evidence="1">AMMECR1 domain-containing protein</fullName>
    </recommendedName>
</protein>
<dbReference type="Gene3D" id="3.30.1490.150">
    <property type="entry name" value="Hypothetical protein ph0010, domain 2"/>
    <property type="match status" value="1"/>
</dbReference>
<dbReference type="Gene3D" id="3.30.700.20">
    <property type="entry name" value="Hypothetical protein ph0010, domain 1"/>
    <property type="match status" value="1"/>
</dbReference>
<feature type="domain" description="AMMECR1" evidence="1">
    <location>
        <begin position="14"/>
        <end position="199"/>
    </location>
</feature>
<reference evidence="2 3" key="1">
    <citation type="journal article" date="2015" name="Genome Announc.">
        <title>Complete Genome Sequence of Sedimenticola thiotaurini Strain SIP-G1, a Polyphosphate- and Polyhydroxyalkanoate-Accumulating Sulfur-Oxidizing Gammaproteobacterium Isolated from Salt Marsh Sediments.</title>
        <authorList>
            <person name="Flood B.E."/>
            <person name="Jones D.S."/>
            <person name="Bailey J.V."/>
        </authorList>
    </citation>
    <scope>NUCLEOTIDE SEQUENCE [LARGE SCALE GENOMIC DNA]</scope>
    <source>
        <strain evidence="2 3">SIP-G1</strain>
    </source>
</reference>
<dbReference type="OrthoDB" id="9782820at2"/>
<dbReference type="EMBL" id="CP011412">
    <property type="protein sequence ID" value="AKH19551.1"/>
    <property type="molecule type" value="Genomic_DNA"/>
</dbReference>
<evidence type="ECO:0000313" key="2">
    <source>
        <dbReference type="EMBL" id="AKH19551.1"/>
    </source>
</evidence>
<dbReference type="Proteomes" id="UP000034410">
    <property type="component" value="Chromosome"/>
</dbReference>
<dbReference type="NCBIfam" id="TIGR04335">
    <property type="entry name" value="AmmeMemoSam_A"/>
    <property type="match status" value="1"/>
</dbReference>